<accession>A0A501X064</accession>
<gene>
    <name evidence="7" type="ORF">FJM67_04875</name>
</gene>
<evidence type="ECO:0000259" key="6">
    <source>
        <dbReference type="Pfam" id="PF16889"/>
    </source>
</evidence>
<protein>
    <submittedName>
        <fullName evidence="7">Heparinase</fullName>
    </submittedName>
</protein>
<dbReference type="EMBL" id="VFRR01000006">
    <property type="protein sequence ID" value="TPE54284.1"/>
    <property type="molecule type" value="Genomic_DNA"/>
</dbReference>
<dbReference type="Gene3D" id="2.70.98.70">
    <property type="match status" value="1"/>
</dbReference>
<dbReference type="Proteomes" id="UP000315901">
    <property type="component" value="Unassembled WGS sequence"/>
</dbReference>
<evidence type="ECO:0000259" key="5">
    <source>
        <dbReference type="Pfam" id="PF07940"/>
    </source>
</evidence>
<keyword evidence="2" id="KW-0732">Signal</keyword>
<reference evidence="7 8" key="1">
    <citation type="submission" date="2019-06" db="EMBL/GenBank/DDBJ databases">
        <title>A novel bacterium of genus Marinomonas, isolated from coastal sand.</title>
        <authorList>
            <person name="Huang H."/>
            <person name="Mo K."/>
            <person name="Hu Y."/>
        </authorList>
    </citation>
    <scope>NUCLEOTIDE SEQUENCE [LARGE SCALE GENOMIC DNA]</scope>
    <source>
        <strain evidence="7 8">HB171799</strain>
    </source>
</reference>
<evidence type="ECO:0000313" key="7">
    <source>
        <dbReference type="EMBL" id="TPE54284.1"/>
    </source>
</evidence>
<evidence type="ECO:0000256" key="2">
    <source>
        <dbReference type="ARBA" id="ARBA00022729"/>
    </source>
</evidence>
<dbReference type="RefSeq" id="WP_140587555.1">
    <property type="nucleotide sequence ID" value="NZ_VFRR01000006.1"/>
</dbReference>
<evidence type="ECO:0000313" key="8">
    <source>
        <dbReference type="Proteomes" id="UP000315901"/>
    </source>
</evidence>
<keyword evidence="4" id="KW-0456">Lyase</keyword>
<dbReference type="InterPro" id="IPR031680">
    <property type="entry name" value="Hepar_II_III_N"/>
</dbReference>
<dbReference type="AlphaFoldDB" id="A0A501X064"/>
<name>A0A501X064_9GAMM</name>
<evidence type="ECO:0000256" key="3">
    <source>
        <dbReference type="ARBA" id="ARBA00022764"/>
    </source>
</evidence>
<dbReference type="InterPro" id="IPR008929">
    <property type="entry name" value="Chondroitin_lyas"/>
</dbReference>
<evidence type="ECO:0000256" key="1">
    <source>
        <dbReference type="ARBA" id="ARBA00004418"/>
    </source>
</evidence>
<dbReference type="Pfam" id="PF16889">
    <property type="entry name" value="Hepar_II_III_N"/>
    <property type="match status" value="1"/>
</dbReference>
<dbReference type="InterPro" id="IPR012480">
    <property type="entry name" value="Hepar_II_III_C"/>
</dbReference>
<evidence type="ECO:0000256" key="4">
    <source>
        <dbReference type="ARBA" id="ARBA00023239"/>
    </source>
</evidence>
<sequence length="548" mass="61909">MQLLTKFQRLYHTVRPLRFEQIAYRVLYKLFPLRHVSSDSTSFSSADWIWYGPEVVEPSFLGGNQVCFLNLSGQVQSAQDWNSPAFEKLWLYNLHYFDDLNARGSQQRTATQLALVERWIEENPAVSGNGWEPYPLSLRLVNWVKWYNRSKLNKPEIIRSIDLQAKALSKQLEYHILGNHLFANGKALVFSGCFLKGIAADKYLDSGLKILDREIPEQFLKDGGHFELSPMYHCILLWDLLELLHLAQLSGNTKLNTRVESWSDFARKGLIWLKTMLHPDGEVSFFNDSAIGIAATPQQIFVYAQSLGLFVSESVPRPLHTLSESGYSKITMPDHSLIFDHAQVGPDYLPGHAHADSLSFEWSLGLQRVFVNSGTSIYGVGAERLRQRQTAAHNTVVVNGVDSSEVWSGFRVARRAKATLESSSVSSEVVTLTASHDGYCRLSDKVVHRRSVSMMPKKLQVKDILIGRFHSAVAHFHLHPDITAVQKDDTNIMLTLPKGQVVQFKSAFGCRIIKTTWHPRFGQSVPSLKIEVQFKANELATSVTLVKV</sequence>
<feature type="domain" description="Heparin-sulfate lyase N-terminal" evidence="6">
    <location>
        <begin position="159"/>
        <end position="293"/>
    </location>
</feature>
<dbReference type="GO" id="GO:0016829">
    <property type="term" value="F:lyase activity"/>
    <property type="evidence" value="ECO:0007669"/>
    <property type="project" value="UniProtKB-KW"/>
</dbReference>
<dbReference type="Gene3D" id="1.50.10.100">
    <property type="entry name" value="Chondroitin AC/alginate lyase"/>
    <property type="match status" value="1"/>
</dbReference>
<dbReference type="PANTHER" id="PTHR39210">
    <property type="entry name" value="HEPARIN-SULFATE LYASE"/>
    <property type="match status" value="1"/>
</dbReference>
<feature type="domain" description="Heparinase II/III-like C-terminal" evidence="5">
    <location>
        <begin position="316"/>
        <end position="543"/>
    </location>
</feature>
<organism evidence="7 8">
    <name type="scientific">Maribrevibacterium harenarium</name>
    <dbReference type="NCBI Taxonomy" id="2589817"/>
    <lineage>
        <taxon>Bacteria</taxon>
        <taxon>Pseudomonadati</taxon>
        <taxon>Pseudomonadota</taxon>
        <taxon>Gammaproteobacteria</taxon>
        <taxon>Oceanospirillales</taxon>
        <taxon>Oceanospirillaceae</taxon>
        <taxon>Maribrevibacterium</taxon>
    </lineage>
</organism>
<dbReference type="Pfam" id="PF07940">
    <property type="entry name" value="Hepar_II_III_C"/>
    <property type="match status" value="1"/>
</dbReference>
<keyword evidence="8" id="KW-1185">Reference proteome</keyword>
<keyword evidence="3" id="KW-0574">Periplasm</keyword>
<comment type="caution">
    <text evidence="7">The sequence shown here is derived from an EMBL/GenBank/DDBJ whole genome shotgun (WGS) entry which is preliminary data.</text>
</comment>
<dbReference type="PANTHER" id="PTHR39210:SF1">
    <property type="entry name" value="HEPARIN-SULFATE LYASE"/>
    <property type="match status" value="1"/>
</dbReference>
<comment type="subcellular location">
    <subcellularLocation>
        <location evidence="1">Periplasm</location>
    </subcellularLocation>
</comment>
<dbReference type="OrthoDB" id="9763014at2"/>
<proteinExistence type="predicted"/>
<dbReference type="GO" id="GO:0042597">
    <property type="term" value="C:periplasmic space"/>
    <property type="evidence" value="ECO:0007669"/>
    <property type="project" value="UniProtKB-SubCell"/>
</dbReference>